<dbReference type="PRINTS" id="PR00868">
    <property type="entry name" value="DNAPOLI"/>
</dbReference>
<evidence type="ECO:0000256" key="1">
    <source>
        <dbReference type="ARBA" id="ARBA00022705"/>
    </source>
</evidence>
<dbReference type="PANTHER" id="PTHR10133:SF27">
    <property type="entry name" value="DNA POLYMERASE NU"/>
    <property type="match status" value="1"/>
</dbReference>
<dbReference type="Pfam" id="PF00476">
    <property type="entry name" value="DNA_pol_A"/>
    <property type="match status" value="1"/>
</dbReference>
<dbReference type="SMART" id="SM00482">
    <property type="entry name" value="POLAc"/>
    <property type="match status" value="1"/>
</dbReference>
<dbReference type="Gene3D" id="1.10.150.20">
    <property type="entry name" value="5' to 3' exonuclease, C-terminal subdomain"/>
    <property type="match status" value="1"/>
</dbReference>
<protein>
    <recommendedName>
        <fullName evidence="2">DNA-directed DNA polymerase family A palm domain-containing protein</fullName>
    </recommendedName>
</protein>
<accession>X1BUN6</accession>
<dbReference type="InterPro" id="IPR001098">
    <property type="entry name" value="DNA-dir_DNA_pol_A_palm_dom"/>
</dbReference>
<proteinExistence type="predicted"/>
<dbReference type="AlphaFoldDB" id="X1BUN6"/>
<dbReference type="InterPro" id="IPR043502">
    <property type="entry name" value="DNA/RNA_pol_sf"/>
</dbReference>
<dbReference type="PANTHER" id="PTHR10133">
    <property type="entry name" value="DNA POLYMERASE I"/>
    <property type="match status" value="1"/>
</dbReference>
<comment type="caution">
    <text evidence="3">The sequence shown here is derived from an EMBL/GenBank/DDBJ whole genome shotgun (WGS) entry which is preliminary data.</text>
</comment>
<dbReference type="GO" id="GO:0003887">
    <property type="term" value="F:DNA-directed DNA polymerase activity"/>
    <property type="evidence" value="ECO:0007669"/>
    <property type="project" value="InterPro"/>
</dbReference>
<evidence type="ECO:0000313" key="3">
    <source>
        <dbReference type="EMBL" id="GAG75866.1"/>
    </source>
</evidence>
<feature type="domain" description="DNA-directed DNA polymerase family A palm" evidence="2">
    <location>
        <begin position="4"/>
        <end position="130"/>
    </location>
</feature>
<feature type="non-terminal residue" evidence="3">
    <location>
        <position position="1"/>
    </location>
</feature>
<dbReference type="GO" id="GO:0006302">
    <property type="term" value="P:double-strand break repair"/>
    <property type="evidence" value="ECO:0007669"/>
    <property type="project" value="TreeGrafter"/>
</dbReference>
<dbReference type="EMBL" id="BART01014620">
    <property type="protein sequence ID" value="GAG75866.1"/>
    <property type="molecule type" value="Genomic_DNA"/>
</dbReference>
<gene>
    <name evidence="3" type="ORF">S01H4_29010</name>
</gene>
<dbReference type="GO" id="GO:0006261">
    <property type="term" value="P:DNA-templated DNA replication"/>
    <property type="evidence" value="ECO:0007669"/>
    <property type="project" value="InterPro"/>
</dbReference>
<feature type="non-terminal residue" evidence="3">
    <location>
        <position position="130"/>
    </location>
</feature>
<reference evidence="3" key="1">
    <citation type="journal article" date="2014" name="Front. Microbiol.">
        <title>High frequency of phylogenetically diverse reductive dehalogenase-homologous genes in deep subseafloor sedimentary metagenomes.</title>
        <authorList>
            <person name="Kawai M."/>
            <person name="Futagami T."/>
            <person name="Toyoda A."/>
            <person name="Takaki Y."/>
            <person name="Nishi S."/>
            <person name="Hori S."/>
            <person name="Arai W."/>
            <person name="Tsubouchi T."/>
            <person name="Morono Y."/>
            <person name="Uchiyama I."/>
            <person name="Ito T."/>
            <person name="Fujiyama A."/>
            <person name="Inagaki F."/>
            <person name="Takami H."/>
        </authorList>
    </citation>
    <scope>NUCLEOTIDE SEQUENCE</scope>
    <source>
        <strain evidence="3">Expedition CK06-06</strain>
    </source>
</reference>
<evidence type="ECO:0000259" key="2">
    <source>
        <dbReference type="SMART" id="SM00482"/>
    </source>
</evidence>
<keyword evidence="1" id="KW-0235">DNA replication</keyword>
<organism evidence="3">
    <name type="scientific">marine sediment metagenome</name>
    <dbReference type="NCBI Taxonomy" id="412755"/>
    <lineage>
        <taxon>unclassified sequences</taxon>
        <taxon>metagenomes</taxon>
        <taxon>ecological metagenomes</taxon>
    </lineage>
</organism>
<name>X1BUN6_9ZZZZ</name>
<dbReference type="SUPFAM" id="SSF56672">
    <property type="entry name" value="DNA/RNA polymerases"/>
    <property type="match status" value="1"/>
</dbReference>
<sequence>ATKQSLIYLVFLPLGFYDFSQIELRVLAYYSRDPILMDAYLTGKDIHAKTASAVFQIPYEQVDDERRQGGKTINFGIIYGMTEYGLVDNLKGFWKEGNEFMQAREFINRYFAEYKGVKVLVDKVHKGMSD</sequence>
<dbReference type="InterPro" id="IPR002298">
    <property type="entry name" value="DNA_polymerase_A"/>
</dbReference>
<dbReference type="GO" id="GO:0003677">
    <property type="term" value="F:DNA binding"/>
    <property type="evidence" value="ECO:0007669"/>
    <property type="project" value="InterPro"/>
</dbReference>